<organism evidence="4 5">
    <name type="scientific">Georgenia deserti</name>
    <dbReference type="NCBI Taxonomy" id="2093781"/>
    <lineage>
        <taxon>Bacteria</taxon>
        <taxon>Bacillati</taxon>
        <taxon>Actinomycetota</taxon>
        <taxon>Actinomycetes</taxon>
        <taxon>Micrococcales</taxon>
        <taxon>Bogoriellaceae</taxon>
        <taxon>Georgenia</taxon>
    </lineage>
</organism>
<dbReference type="Proteomes" id="UP001597277">
    <property type="component" value="Unassembled WGS sequence"/>
</dbReference>
<dbReference type="Gene3D" id="3.40.190.10">
    <property type="entry name" value="Periplasmic binding protein-like II"/>
    <property type="match status" value="1"/>
</dbReference>
<comment type="similarity">
    <text evidence="1">Belongs to the bacterial solute-binding protein 1 family.</text>
</comment>
<keyword evidence="5" id="KW-1185">Reference proteome</keyword>
<evidence type="ECO:0000256" key="1">
    <source>
        <dbReference type="ARBA" id="ARBA00008520"/>
    </source>
</evidence>
<dbReference type="PROSITE" id="PS51257">
    <property type="entry name" value="PROKAR_LIPOPROTEIN"/>
    <property type="match status" value="1"/>
</dbReference>
<dbReference type="RefSeq" id="WP_388002014.1">
    <property type="nucleotide sequence ID" value="NZ_JBHUEE010000001.1"/>
</dbReference>
<evidence type="ECO:0000256" key="3">
    <source>
        <dbReference type="ARBA" id="ARBA00022729"/>
    </source>
</evidence>
<dbReference type="Pfam" id="PF01547">
    <property type="entry name" value="SBP_bac_1"/>
    <property type="match status" value="1"/>
</dbReference>
<gene>
    <name evidence="4" type="ORF">ACFSE6_01960</name>
</gene>
<keyword evidence="2" id="KW-0813">Transport</keyword>
<dbReference type="InterPro" id="IPR006311">
    <property type="entry name" value="TAT_signal"/>
</dbReference>
<evidence type="ECO:0000313" key="5">
    <source>
        <dbReference type="Proteomes" id="UP001597277"/>
    </source>
</evidence>
<sequence length="447" mass="48422">MIDRRTFLTAAGTITVGMLAAGCTRTSAPGEVRLWGFGGAEADVQQEVIDAFLDSYPDVTVRQRMTPASEPGDATYAITAVRGGTAPDLWAMDRFTTAQYAALGLVEPLDDLIAEESPGFEDDWAAFAMDELRYDGHVFGLPFDTDTRGLFYNKATFRQAGLDPDELDPANGPITVARVLELNEVLAEVDGRGNYTRFGLIPWDAQGSALTWMVGRGVEFYNRATGKIQLTSPDVIDVLEQLQAWAQEWSFPRIEAFKATYQPPNSPPAQTSFFGGQQAMVVDASILIQNIRNYAPDLDFGVTYLPVWEPGDDVYTWSGGFSLVAPTGSTLSPAVWELMKYFCGGAGQSIAMNPLAKIPTHLATLAAYEPPGKEEAFMASLLDYSISRPPLPVGQLFSDALGDAQESVLIGSATPREAAEAAQARVQPQLALFEDFELPEGYGEPGL</sequence>
<dbReference type="PANTHER" id="PTHR30061:SF50">
    <property type="entry name" value="MALTOSE_MALTODEXTRIN-BINDING PERIPLASMIC PROTEIN"/>
    <property type="match status" value="1"/>
</dbReference>
<proteinExistence type="inferred from homology"/>
<dbReference type="InterPro" id="IPR006059">
    <property type="entry name" value="SBP"/>
</dbReference>
<dbReference type="PANTHER" id="PTHR30061">
    <property type="entry name" value="MALTOSE-BINDING PERIPLASMIC PROTEIN"/>
    <property type="match status" value="1"/>
</dbReference>
<name>A0ABW4KYU5_9MICO</name>
<dbReference type="EMBL" id="JBHUEE010000001">
    <property type="protein sequence ID" value="MFD1716583.1"/>
    <property type="molecule type" value="Genomic_DNA"/>
</dbReference>
<dbReference type="PROSITE" id="PS51318">
    <property type="entry name" value="TAT"/>
    <property type="match status" value="1"/>
</dbReference>
<evidence type="ECO:0000256" key="2">
    <source>
        <dbReference type="ARBA" id="ARBA00022448"/>
    </source>
</evidence>
<dbReference type="SUPFAM" id="SSF53850">
    <property type="entry name" value="Periplasmic binding protein-like II"/>
    <property type="match status" value="1"/>
</dbReference>
<keyword evidence="3" id="KW-0732">Signal</keyword>
<reference evidence="5" key="1">
    <citation type="journal article" date="2019" name="Int. J. Syst. Evol. Microbiol.">
        <title>The Global Catalogue of Microorganisms (GCM) 10K type strain sequencing project: providing services to taxonomists for standard genome sequencing and annotation.</title>
        <authorList>
            <consortium name="The Broad Institute Genomics Platform"/>
            <consortium name="The Broad Institute Genome Sequencing Center for Infectious Disease"/>
            <person name="Wu L."/>
            <person name="Ma J."/>
        </authorList>
    </citation>
    <scope>NUCLEOTIDE SEQUENCE [LARGE SCALE GENOMIC DNA]</scope>
    <source>
        <strain evidence="5">JCM 17130</strain>
    </source>
</reference>
<accession>A0ABW4KYU5</accession>
<comment type="caution">
    <text evidence="4">The sequence shown here is derived from an EMBL/GenBank/DDBJ whole genome shotgun (WGS) entry which is preliminary data.</text>
</comment>
<protein>
    <submittedName>
        <fullName evidence="4">ABC transporter substrate-binding protein</fullName>
    </submittedName>
</protein>
<dbReference type="CDD" id="cd14748">
    <property type="entry name" value="PBP2_UgpB"/>
    <property type="match status" value="1"/>
</dbReference>
<evidence type="ECO:0000313" key="4">
    <source>
        <dbReference type="EMBL" id="MFD1716583.1"/>
    </source>
</evidence>